<dbReference type="Proteomes" id="UP000215188">
    <property type="component" value="Unassembled WGS sequence"/>
</dbReference>
<dbReference type="InterPro" id="IPR009094">
    <property type="entry name" value="DiS-bond_isomerase_DsbC/G_N_sf"/>
</dbReference>
<keyword evidence="5" id="KW-1015">Disulfide bond</keyword>
<name>A0A229FVL2_9BURK</name>
<dbReference type="OrthoDB" id="12976at2"/>
<evidence type="ECO:0000256" key="6">
    <source>
        <dbReference type="ARBA" id="ARBA00023284"/>
    </source>
</evidence>
<dbReference type="InterPro" id="IPR051470">
    <property type="entry name" value="Thiol:disulfide_interchange"/>
</dbReference>
<evidence type="ECO:0000313" key="11">
    <source>
        <dbReference type="Proteomes" id="UP000215188"/>
    </source>
</evidence>
<dbReference type="Gene3D" id="3.40.30.10">
    <property type="entry name" value="Glutaredoxin"/>
    <property type="match status" value="1"/>
</dbReference>
<feature type="domain" description="Disulphide bond isomerase DsbC/G N-terminal" evidence="8">
    <location>
        <begin position="30"/>
        <end position="94"/>
    </location>
</feature>
<dbReference type="GO" id="GO:0042597">
    <property type="term" value="C:periplasmic space"/>
    <property type="evidence" value="ECO:0007669"/>
    <property type="project" value="UniProtKB-SubCell"/>
</dbReference>
<keyword evidence="11" id="KW-1185">Reference proteome</keyword>
<dbReference type="Pfam" id="PF10411">
    <property type="entry name" value="DsbC_N"/>
    <property type="match status" value="1"/>
</dbReference>
<dbReference type="AlphaFoldDB" id="A0A229FVL2"/>
<evidence type="ECO:0000256" key="2">
    <source>
        <dbReference type="ARBA" id="ARBA00009813"/>
    </source>
</evidence>
<comment type="caution">
    <text evidence="10">The sequence shown here is derived from an EMBL/GenBank/DDBJ whole genome shotgun (WGS) entry which is preliminary data.</text>
</comment>
<dbReference type="CDD" id="cd03020">
    <property type="entry name" value="DsbA_DsbC_DsbG"/>
    <property type="match status" value="1"/>
</dbReference>
<keyword evidence="4 7" id="KW-0574">Periplasm</keyword>
<dbReference type="InterPro" id="IPR018950">
    <property type="entry name" value="DiS-bond_isomerase_DsbC/G_N"/>
</dbReference>
<dbReference type="InterPro" id="IPR012336">
    <property type="entry name" value="Thioredoxin-like_fold"/>
</dbReference>
<evidence type="ECO:0000256" key="3">
    <source>
        <dbReference type="ARBA" id="ARBA00022729"/>
    </source>
</evidence>
<feature type="chain" id="PRO_5011833807" description="Thiol:disulfide interchange protein" evidence="7">
    <location>
        <begin position="27"/>
        <end position="240"/>
    </location>
</feature>
<keyword evidence="3 7" id="KW-0732">Signal</keyword>
<reference evidence="10 11" key="1">
    <citation type="submission" date="2017-06" db="EMBL/GenBank/DDBJ databases">
        <title>Reclassification of a Polynucleobacter cosmopolitanus strain isolated from tropical Lake Victoria as Polynucleobacter victoriensis comb. nov.</title>
        <authorList>
            <person name="Hahn M.W."/>
        </authorList>
    </citation>
    <scope>NUCLEOTIDE SEQUENCE [LARGE SCALE GENOMIC DNA]</scope>
    <source>
        <strain evidence="10 11">MWH-MoIso2</strain>
    </source>
</reference>
<comment type="subcellular location">
    <subcellularLocation>
        <location evidence="1 7">Periplasm</location>
    </subcellularLocation>
</comment>
<feature type="domain" description="Thioredoxin-like fold" evidence="9">
    <location>
        <begin position="118"/>
        <end position="239"/>
    </location>
</feature>
<proteinExistence type="inferred from homology"/>
<comment type="function">
    <text evidence="7">Required for disulfide bond formation in some periplasmic proteins. Acts by transferring its disulfide bond to other proteins and is reduced in the process.</text>
</comment>
<protein>
    <recommendedName>
        <fullName evidence="7">Thiol:disulfide interchange protein</fullName>
    </recommendedName>
</protein>
<dbReference type="EMBL" id="NJGG01000001">
    <property type="protein sequence ID" value="OXL16046.1"/>
    <property type="molecule type" value="Genomic_DNA"/>
</dbReference>
<evidence type="ECO:0000259" key="9">
    <source>
        <dbReference type="Pfam" id="PF13098"/>
    </source>
</evidence>
<sequence>MSISKKYVQVLTIAFLTAIGASTVHAQSGVEQKVKNELQKQLGERAQISAVRSTPVSGLYEVAIGNDVVYTDATARYLVQGEIIDLKTGANLTEQRSNDLNRIKWSDLPLNDAIKVVRGKGSRQIAVFADPNCGFCKKLEKSFQQLDNVTIYTFLVPLLSADSATKSKQIWCAADRNKAWNAWMLENQTPTGPGDCGTPLDRNTSLAKKLGVAGTPAMFFVDGSRIAGAVPLAQIEKKLK</sequence>
<evidence type="ECO:0000313" key="10">
    <source>
        <dbReference type="EMBL" id="OXL16046.1"/>
    </source>
</evidence>
<dbReference type="InterPro" id="IPR033954">
    <property type="entry name" value="DiS-bond_Isoase_DsbC/G"/>
</dbReference>
<organism evidence="10 11">
    <name type="scientific">Polynucleobacter cosmopolitanus</name>
    <dbReference type="NCBI Taxonomy" id="351345"/>
    <lineage>
        <taxon>Bacteria</taxon>
        <taxon>Pseudomonadati</taxon>
        <taxon>Pseudomonadota</taxon>
        <taxon>Betaproteobacteria</taxon>
        <taxon>Burkholderiales</taxon>
        <taxon>Burkholderiaceae</taxon>
        <taxon>Polynucleobacter</taxon>
    </lineage>
</organism>
<dbReference type="Gene3D" id="3.10.450.70">
    <property type="entry name" value="Disulphide bond isomerase, DsbC/G, N-terminal"/>
    <property type="match status" value="1"/>
</dbReference>
<accession>A0A229FVL2</accession>
<keyword evidence="6 7" id="KW-0676">Redox-active center</keyword>
<feature type="signal peptide" evidence="7">
    <location>
        <begin position="1"/>
        <end position="26"/>
    </location>
</feature>
<dbReference type="PANTHER" id="PTHR35272:SF3">
    <property type="entry name" value="THIOL:DISULFIDE INTERCHANGE PROTEIN DSBC"/>
    <property type="match status" value="1"/>
</dbReference>
<dbReference type="Pfam" id="PF13098">
    <property type="entry name" value="Thioredoxin_2"/>
    <property type="match status" value="1"/>
</dbReference>
<evidence type="ECO:0000259" key="8">
    <source>
        <dbReference type="Pfam" id="PF10411"/>
    </source>
</evidence>
<dbReference type="PANTHER" id="PTHR35272">
    <property type="entry name" value="THIOL:DISULFIDE INTERCHANGE PROTEIN DSBC-RELATED"/>
    <property type="match status" value="1"/>
</dbReference>
<evidence type="ECO:0000256" key="4">
    <source>
        <dbReference type="ARBA" id="ARBA00022764"/>
    </source>
</evidence>
<evidence type="ECO:0000256" key="7">
    <source>
        <dbReference type="RuleBase" id="RU364038"/>
    </source>
</evidence>
<evidence type="ECO:0000256" key="1">
    <source>
        <dbReference type="ARBA" id="ARBA00004418"/>
    </source>
</evidence>
<dbReference type="InterPro" id="IPR036249">
    <property type="entry name" value="Thioredoxin-like_sf"/>
</dbReference>
<dbReference type="SUPFAM" id="SSF52833">
    <property type="entry name" value="Thioredoxin-like"/>
    <property type="match status" value="1"/>
</dbReference>
<gene>
    <name evidence="10" type="ORF">AOC33_02880</name>
</gene>
<comment type="similarity">
    <text evidence="2 7">Belongs to the thioredoxin family. DsbC subfamily.</text>
</comment>
<dbReference type="SUPFAM" id="SSF54423">
    <property type="entry name" value="DsbC/DsbG N-terminal domain-like"/>
    <property type="match status" value="1"/>
</dbReference>
<evidence type="ECO:0000256" key="5">
    <source>
        <dbReference type="ARBA" id="ARBA00023157"/>
    </source>
</evidence>